<dbReference type="RefSeq" id="WP_274151167.1">
    <property type="nucleotide sequence ID" value="NZ_CP117811.1"/>
</dbReference>
<proteinExistence type="predicted"/>
<dbReference type="InterPro" id="IPR008979">
    <property type="entry name" value="Galactose-bd-like_sf"/>
</dbReference>
<dbReference type="PANTHER" id="PTHR43289:SF6">
    <property type="entry name" value="SERINE_THREONINE-PROTEIN KINASE NEKL-3"/>
    <property type="match status" value="1"/>
</dbReference>
<sequence length="738" mass="84823">MSENSSHIEEDKLHDALAGLYDLSSNEIEESNPESLPIYSSLSAEENRYQDERLLARGGVKLVYKAFDPKTGRYVALAKLDENAPEELFEPFLREARLSSLMEHPNIITIYDIGLDAFKKPYFTMELKTGKSLDLLITEEYEQDKNLSQESLRKLLTYYLRICDAVAYAHSMNVLHLDLKAENIQVGKYGEVIVCDWGLGRLVGSREYDGGDFDSLLLNPDLLNNMTLSGEIKGTPGYMSPEQVNKKKSIIDKYSDIYALGALLYTILCNQSPASDCSSLEQILEQTIKGDFPDPQTINKNIPRALQAVISKAMALEPSKRYGDVEELYSEIDSYLLGYSPTAENASLIKEFSLFYGRNKTSCKVSFIFIFLLMIFTSLSFKEIKEKESSTSQALILLEKEQQEKERIGREAAPAYFKKARELLNRGLLIEAYSTAETGYLLDPLDQENLNLMGLILFVQGKYESAQFYLDKPTVPLFNSLKKLNQLYLTNDYSEKDEIHQIKSLLDYCKWILDDEKTLTLFLYWAIDPRKEIRAAVKKHMIFHLEDCQRVLTYARRCKPEYAELLFQIVLDKLNKKQRWVSRRISARIGANWATREDQRISFKKLIPANLALGQKVVSSGGDEKEPEFMLDGNYDHYSNWAASPYPAYATIDLGGMYEVSRFEVYLRDNNTVYQYNIYTSNDGISFNKVIDQSQTQEKSRKEAFVHKIKATMARYVRLEVTYHHENIGVHIREFEVY</sequence>
<feature type="domain" description="Protein kinase" evidence="6">
    <location>
        <begin position="49"/>
        <end position="336"/>
    </location>
</feature>
<feature type="domain" description="F5/8 type C" evidence="7">
    <location>
        <begin position="606"/>
        <end position="738"/>
    </location>
</feature>
<dbReference type="SUPFAM" id="SSF49785">
    <property type="entry name" value="Galactose-binding domain-like"/>
    <property type="match status" value="1"/>
</dbReference>
<dbReference type="Proteomes" id="UP001214250">
    <property type="component" value="Chromosome 1"/>
</dbReference>
<evidence type="ECO:0000256" key="2">
    <source>
        <dbReference type="ARBA" id="ARBA00022741"/>
    </source>
</evidence>
<dbReference type="Gene3D" id="3.30.200.20">
    <property type="entry name" value="Phosphorylase Kinase, domain 1"/>
    <property type="match status" value="1"/>
</dbReference>
<dbReference type="SUPFAM" id="SSF48452">
    <property type="entry name" value="TPR-like"/>
    <property type="match status" value="1"/>
</dbReference>
<dbReference type="Pfam" id="PF00069">
    <property type="entry name" value="Pkinase"/>
    <property type="match status" value="1"/>
</dbReference>
<evidence type="ECO:0000259" key="7">
    <source>
        <dbReference type="PROSITE" id="PS50022"/>
    </source>
</evidence>
<keyword evidence="9" id="KW-1185">Reference proteome</keyword>
<dbReference type="Gene3D" id="1.10.510.10">
    <property type="entry name" value="Transferase(Phosphotransferase) domain 1"/>
    <property type="match status" value="1"/>
</dbReference>
<dbReference type="InterPro" id="IPR000719">
    <property type="entry name" value="Prot_kinase_dom"/>
</dbReference>
<dbReference type="CDD" id="cd14014">
    <property type="entry name" value="STKc_PknB_like"/>
    <property type="match status" value="1"/>
</dbReference>
<dbReference type="EMBL" id="CP117811">
    <property type="protein sequence ID" value="WDE97031.1"/>
    <property type="molecule type" value="Genomic_DNA"/>
</dbReference>
<name>A0ABY7VW25_9BACT</name>
<dbReference type="InterPro" id="IPR000421">
    <property type="entry name" value="FA58C"/>
</dbReference>
<keyword evidence="5" id="KW-0675">Receptor</keyword>
<protein>
    <submittedName>
        <fullName evidence="8">Protein kinase</fullName>
    </submittedName>
</protein>
<gene>
    <name evidence="8" type="ORF">PQO03_03550</name>
</gene>
<keyword evidence="1" id="KW-0808">Transferase</keyword>
<reference evidence="8 9" key="1">
    <citation type="submission" date="2023-02" db="EMBL/GenBank/DDBJ databases">
        <title>Genome sequence of Lentisphaera profundi SAORIC-696.</title>
        <authorList>
            <person name="Kim e."/>
            <person name="Cho J.-C."/>
            <person name="Choi A."/>
            <person name="Kang I."/>
        </authorList>
    </citation>
    <scope>NUCLEOTIDE SEQUENCE [LARGE SCALE GENOMIC DNA]</scope>
    <source>
        <strain evidence="8 9">SAORIC-696</strain>
    </source>
</reference>
<evidence type="ECO:0000313" key="9">
    <source>
        <dbReference type="Proteomes" id="UP001214250"/>
    </source>
</evidence>
<evidence type="ECO:0000313" key="8">
    <source>
        <dbReference type="EMBL" id="WDE97031.1"/>
    </source>
</evidence>
<organism evidence="8 9">
    <name type="scientific">Lentisphaera profundi</name>
    <dbReference type="NCBI Taxonomy" id="1658616"/>
    <lineage>
        <taxon>Bacteria</taxon>
        <taxon>Pseudomonadati</taxon>
        <taxon>Lentisphaerota</taxon>
        <taxon>Lentisphaeria</taxon>
        <taxon>Lentisphaerales</taxon>
        <taxon>Lentisphaeraceae</taxon>
        <taxon>Lentisphaera</taxon>
    </lineage>
</organism>
<evidence type="ECO:0000256" key="3">
    <source>
        <dbReference type="ARBA" id="ARBA00022777"/>
    </source>
</evidence>
<dbReference type="InterPro" id="IPR011990">
    <property type="entry name" value="TPR-like_helical_dom_sf"/>
</dbReference>
<dbReference type="PROSITE" id="PS50022">
    <property type="entry name" value="FA58C_3"/>
    <property type="match status" value="1"/>
</dbReference>
<dbReference type="InterPro" id="IPR011009">
    <property type="entry name" value="Kinase-like_dom_sf"/>
</dbReference>
<dbReference type="SUPFAM" id="SSF56112">
    <property type="entry name" value="Protein kinase-like (PK-like)"/>
    <property type="match status" value="1"/>
</dbReference>
<evidence type="ECO:0000259" key="6">
    <source>
        <dbReference type="PROSITE" id="PS50011"/>
    </source>
</evidence>
<dbReference type="Gene3D" id="2.60.120.260">
    <property type="entry name" value="Galactose-binding domain-like"/>
    <property type="match status" value="1"/>
</dbReference>
<evidence type="ECO:0000256" key="1">
    <source>
        <dbReference type="ARBA" id="ARBA00022679"/>
    </source>
</evidence>
<keyword evidence="3 8" id="KW-0418">Kinase</keyword>
<keyword evidence="4" id="KW-0067">ATP-binding</keyword>
<evidence type="ECO:0000256" key="5">
    <source>
        <dbReference type="ARBA" id="ARBA00023170"/>
    </source>
</evidence>
<dbReference type="PANTHER" id="PTHR43289">
    <property type="entry name" value="MITOGEN-ACTIVATED PROTEIN KINASE KINASE KINASE 20-RELATED"/>
    <property type="match status" value="1"/>
</dbReference>
<dbReference type="SMART" id="SM00220">
    <property type="entry name" value="S_TKc"/>
    <property type="match status" value="1"/>
</dbReference>
<dbReference type="GO" id="GO:0016301">
    <property type="term" value="F:kinase activity"/>
    <property type="evidence" value="ECO:0007669"/>
    <property type="project" value="UniProtKB-KW"/>
</dbReference>
<dbReference type="Pfam" id="PF00754">
    <property type="entry name" value="F5_F8_type_C"/>
    <property type="match status" value="1"/>
</dbReference>
<keyword evidence="2" id="KW-0547">Nucleotide-binding</keyword>
<accession>A0ABY7VW25</accession>
<dbReference type="PROSITE" id="PS50011">
    <property type="entry name" value="PROTEIN_KINASE_DOM"/>
    <property type="match status" value="1"/>
</dbReference>
<evidence type="ECO:0000256" key="4">
    <source>
        <dbReference type="ARBA" id="ARBA00022840"/>
    </source>
</evidence>